<comment type="similarity">
    <text evidence="1 2">Belongs to the anti-sigma-factor antagonist family.</text>
</comment>
<evidence type="ECO:0000256" key="2">
    <source>
        <dbReference type="RuleBase" id="RU003749"/>
    </source>
</evidence>
<accession>A0ABQ6LQX2</accession>
<dbReference type="PANTHER" id="PTHR33495:SF2">
    <property type="entry name" value="ANTI-SIGMA FACTOR ANTAGONIST TM_1081-RELATED"/>
    <property type="match status" value="1"/>
</dbReference>
<dbReference type="Pfam" id="PF01740">
    <property type="entry name" value="STAS"/>
    <property type="match status" value="1"/>
</dbReference>
<dbReference type="CDD" id="cd07043">
    <property type="entry name" value="STAS_anti-anti-sigma_factors"/>
    <property type="match status" value="1"/>
</dbReference>
<evidence type="ECO:0000259" key="3">
    <source>
        <dbReference type="PROSITE" id="PS50801"/>
    </source>
</evidence>
<evidence type="ECO:0000313" key="4">
    <source>
        <dbReference type="EMBL" id="GMG83185.1"/>
    </source>
</evidence>
<organism evidence="4 5">
    <name type="scientific">Paralimibaculum aggregatum</name>
    <dbReference type="NCBI Taxonomy" id="3036245"/>
    <lineage>
        <taxon>Bacteria</taxon>
        <taxon>Pseudomonadati</taxon>
        <taxon>Pseudomonadota</taxon>
        <taxon>Alphaproteobacteria</taxon>
        <taxon>Rhodobacterales</taxon>
        <taxon>Paracoccaceae</taxon>
        <taxon>Paralimibaculum</taxon>
    </lineage>
</organism>
<dbReference type="EMBL" id="BSYI01000017">
    <property type="protein sequence ID" value="GMG83185.1"/>
    <property type="molecule type" value="Genomic_DNA"/>
</dbReference>
<gene>
    <name evidence="4" type="ORF">LNKW23_23980</name>
</gene>
<comment type="caution">
    <text evidence="4">The sequence shown here is derived from an EMBL/GenBank/DDBJ whole genome shotgun (WGS) entry which is preliminary data.</text>
</comment>
<dbReference type="InterPro" id="IPR036513">
    <property type="entry name" value="STAS_dom_sf"/>
</dbReference>
<evidence type="ECO:0000313" key="5">
    <source>
        <dbReference type="Proteomes" id="UP001239909"/>
    </source>
</evidence>
<sequence length="105" mass="11496">MIETREIDDMLVARVLRRRLDAEVAPDLKAALIDLADAVPGRLVVDLGAVEFIDSSGLGALVGVLKHCGASERLELAGLSRPVRRVFDLTRMTGVFRIREFAPAR</sequence>
<dbReference type="Proteomes" id="UP001239909">
    <property type="component" value="Unassembled WGS sequence"/>
</dbReference>
<dbReference type="InterPro" id="IPR003658">
    <property type="entry name" value="Anti-sigma_ant"/>
</dbReference>
<dbReference type="NCBIfam" id="TIGR00377">
    <property type="entry name" value="ant_ant_sig"/>
    <property type="match status" value="1"/>
</dbReference>
<dbReference type="PANTHER" id="PTHR33495">
    <property type="entry name" value="ANTI-SIGMA FACTOR ANTAGONIST TM_1081-RELATED-RELATED"/>
    <property type="match status" value="1"/>
</dbReference>
<protein>
    <recommendedName>
        <fullName evidence="2">Anti-sigma factor antagonist</fullName>
    </recommendedName>
</protein>
<reference evidence="4 5" key="1">
    <citation type="submission" date="2023-04" db="EMBL/GenBank/DDBJ databases">
        <title>Marinoamorphus aggregata gen. nov., sp. Nov., isolate from tissue of brittle star Ophioplocus japonicus.</title>
        <authorList>
            <person name="Kawano K."/>
            <person name="Sawayama S."/>
            <person name="Nakagawa S."/>
        </authorList>
    </citation>
    <scope>NUCLEOTIDE SEQUENCE [LARGE SCALE GENOMIC DNA]</scope>
    <source>
        <strain evidence="4 5">NKW23</strain>
    </source>
</reference>
<feature type="domain" description="STAS" evidence="3">
    <location>
        <begin position="20"/>
        <end position="105"/>
    </location>
</feature>
<dbReference type="PROSITE" id="PS50801">
    <property type="entry name" value="STAS"/>
    <property type="match status" value="1"/>
</dbReference>
<dbReference type="InterPro" id="IPR002645">
    <property type="entry name" value="STAS_dom"/>
</dbReference>
<dbReference type="Gene3D" id="3.30.750.24">
    <property type="entry name" value="STAS domain"/>
    <property type="match status" value="1"/>
</dbReference>
<proteinExistence type="inferred from homology"/>
<evidence type="ECO:0000256" key="1">
    <source>
        <dbReference type="ARBA" id="ARBA00009013"/>
    </source>
</evidence>
<keyword evidence="5" id="KW-1185">Reference proteome</keyword>
<name>A0ABQ6LQX2_9RHOB</name>
<dbReference type="RefSeq" id="WP_285671985.1">
    <property type="nucleotide sequence ID" value="NZ_BSYI01000017.1"/>
</dbReference>
<dbReference type="SUPFAM" id="SSF52091">
    <property type="entry name" value="SpoIIaa-like"/>
    <property type="match status" value="1"/>
</dbReference>